<dbReference type="GO" id="GO:0006979">
    <property type="term" value="P:response to oxidative stress"/>
    <property type="evidence" value="ECO:0007669"/>
    <property type="project" value="TreeGrafter"/>
</dbReference>
<dbReference type="InterPro" id="IPR029061">
    <property type="entry name" value="THDP-binding"/>
</dbReference>
<dbReference type="AlphaFoldDB" id="A0A6C2UKT4"/>
<dbReference type="SUPFAM" id="SSF52518">
    <property type="entry name" value="Thiamin diphosphate-binding fold (THDP-binding)"/>
    <property type="match status" value="1"/>
</dbReference>
<evidence type="ECO:0000313" key="4">
    <source>
        <dbReference type="Proteomes" id="UP000346198"/>
    </source>
</evidence>
<keyword evidence="1" id="KW-0560">Oxidoreductase</keyword>
<dbReference type="EMBL" id="CAAHFH010000001">
    <property type="protein sequence ID" value="VGO19914.1"/>
    <property type="molecule type" value="Genomic_DNA"/>
</dbReference>
<proteinExistence type="predicted"/>
<dbReference type="Gene3D" id="3.40.50.970">
    <property type="match status" value="1"/>
</dbReference>
<accession>A0A6C2UKT4</accession>
<dbReference type="PANTHER" id="PTHR32154:SF0">
    <property type="entry name" value="PYRUVATE-FLAVODOXIN OXIDOREDUCTASE-RELATED"/>
    <property type="match status" value="1"/>
</dbReference>
<dbReference type="GO" id="GO:0016491">
    <property type="term" value="F:oxidoreductase activity"/>
    <property type="evidence" value="ECO:0007669"/>
    <property type="project" value="UniProtKB-KW"/>
</dbReference>
<evidence type="ECO:0000256" key="1">
    <source>
        <dbReference type="ARBA" id="ARBA00023002"/>
    </source>
</evidence>
<evidence type="ECO:0000259" key="2">
    <source>
        <dbReference type="Pfam" id="PF01855"/>
    </source>
</evidence>
<evidence type="ECO:0000313" key="3">
    <source>
        <dbReference type="EMBL" id="VGO19914.1"/>
    </source>
</evidence>
<organism evidence="3 4">
    <name type="scientific">Pontiella sulfatireligans</name>
    <dbReference type="NCBI Taxonomy" id="2750658"/>
    <lineage>
        <taxon>Bacteria</taxon>
        <taxon>Pseudomonadati</taxon>
        <taxon>Kiritimatiellota</taxon>
        <taxon>Kiritimatiellia</taxon>
        <taxon>Kiritimatiellales</taxon>
        <taxon>Pontiellaceae</taxon>
        <taxon>Pontiella</taxon>
    </lineage>
</organism>
<name>A0A6C2UKT4_9BACT</name>
<gene>
    <name evidence="3" type="primary">nifJ</name>
    <name evidence="3" type="ORF">SCARR_01974</name>
</gene>
<dbReference type="InterPro" id="IPR002880">
    <property type="entry name" value="Pyrv_Fd/Flavodoxin_OxRdtase_N"/>
</dbReference>
<dbReference type="InterPro" id="IPR050722">
    <property type="entry name" value="Pyruvate:ferred/Flavod_OxRd"/>
</dbReference>
<keyword evidence="4" id="KW-1185">Reference proteome</keyword>
<sequence length="80" mass="8847">MSTTRSIIDGNEASAYMAHKINEVCAIYPITPSSGMGEWVDQWSSEGRTNIWGTIPDVVELCRVKAVPVERSTAHSRPVR</sequence>
<protein>
    <submittedName>
        <fullName evidence="3">Pyruvate-flavodoxin oxidoreductase</fullName>
    </submittedName>
</protein>
<dbReference type="Pfam" id="PF01855">
    <property type="entry name" value="POR_N"/>
    <property type="match status" value="1"/>
</dbReference>
<dbReference type="Proteomes" id="UP000346198">
    <property type="component" value="Unassembled WGS sequence"/>
</dbReference>
<feature type="domain" description="Pyruvate flavodoxin/ferredoxin oxidoreductase pyrimidine binding" evidence="2">
    <location>
        <begin position="19"/>
        <end position="49"/>
    </location>
</feature>
<keyword evidence="3" id="KW-0670">Pyruvate</keyword>
<dbReference type="PANTHER" id="PTHR32154">
    <property type="entry name" value="PYRUVATE-FLAVODOXIN OXIDOREDUCTASE-RELATED"/>
    <property type="match status" value="1"/>
</dbReference>
<reference evidence="3 4" key="1">
    <citation type="submission" date="2019-04" db="EMBL/GenBank/DDBJ databases">
        <authorList>
            <person name="Van Vliet M D."/>
        </authorList>
    </citation>
    <scope>NUCLEOTIDE SEQUENCE [LARGE SCALE GENOMIC DNA]</scope>
    <source>
        <strain evidence="3 4">F21</strain>
    </source>
</reference>